<dbReference type="SUPFAM" id="SSF51905">
    <property type="entry name" value="FAD/NAD(P)-binding domain"/>
    <property type="match status" value="1"/>
</dbReference>
<gene>
    <name evidence="7" type="primary">lhgO</name>
    <name evidence="7" type="ORF">NMY3_00963</name>
</gene>
<keyword evidence="4 7" id="KW-0560">Oxidoreductase</keyword>
<dbReference type="InterPro" id="IPR006076">
    <property type="entry name" value="FAD-dep_OxRdtase"/>
</dbReference>
<dbReference type="PANTHER" id="PTHR43104:SF2">
    <property type="entry name" value="L-2-HYDROXYGLUTARATE DEHYDROGENASE, MITOCHONDRIAL"/>
    <property type="match status" value="1"/>
</dbReference>
<dbReference type="PANTHER" id="PTHR43104">
    <property type="entry name" value="L-2-HYDROXYGLUTARATE DEHYDROGENASE, MITOCHONDRIAL"/>
    <property type="match status" value="1"/>
</dbReference>
<dbReference type="Proteomes" id="UP000058925">
    <property type="component" value="Chromosome"/>
</dbReference>
<comment type="similarity">
    <text evidence="5">Belongs to the L2HGDH family.</text>
</comment>
<dbReference type="KEGG" id="taa:NMY3_00963"/>
<keyword evidence="3" id="KW-0274">FAD</keyword>
<dbReference type="InterPro" id="IPR036188">
    <property type="entry name" value="FAD/NAD-bd_sf"/>
</dbReference>
<evidence type="ECO:0000313" key="7">
    <source>
        <dbReference type="EMBL" id="ALI35168.1"/>
    </source>
</evidence>
<dbReference type="Gene3D" id="3.30.9.10">
    <property type="entry name" value="D-Amino Acid Oxidase, subunit A, domain 2"/>
    <property type="match status" value="1"/>
</dbReference>
<sequence>MHTSSRNTGKVHAPFIYNPEKKKIWAKAALYGYNFWKKYCQANNILFVEDGVIEVANDEKALSTLSQHLEWGIKNGLDEKEIIMMDEKEISIFEPNLKCQSAILCNKDASVNYGQITQRLATQICGENHQVTFITRSKVLNIKNRSDPSPEIILEYINLFENKIKEIKCDFLISAAGSNSINILDMTKTIHQYCDLFFRGEYWIAPPKYNKLTNHSIYSVPEFQQFPFLDPHWIIRANGNREVGPNACPVFSPYGYNKIVNAREFLPKIYKLMKGKNNKIIRTLFSTEMLNLIYKEGLSSISKKYMINRVKKFLPIIEDRDFRIRGTAGIRSNLIDKEGNFVMNPIFMLRNNMLHILNYNSPGATGAFPISYSIIFKLLQRGIIKNDREDDHKDTQLAFFDQKLIEACKYEIDLDFI</sequence>
<evidence type="ECO:0000313" key="8">
    <source>
        <dbReference type="Proteomes" id="UP000058925"/>
    </source>
</evidence>
<proteinExistence type="inferred from homology"/>
<evidence type="ECO:0000259" key="6">
    <source>
        <dbReference type="Pfam" id="PF01266"/>
    </source>
</evidence>
<dbReference type="Pfam" id="PF01266">
    <property type="entry name" value="DAO"/>
    <property type="match status" value="1"/>
</dbReference>
<evidence type="ECO:0000256" key="5">
    <source>
        <dbReference type="ARBA" id="ARBA00037941"/>
    </source>
</evidence>
<accession>A0A654LUS0</accession>
<keyword evidence="2" id="KW-0285">Flavoprotein</keyword>
<dbReference type="EC" id="1.1.3.15" evidence="7"/>
<feature type="domain" description="FAD dependent oxidoreductase" evidence="6">
    <location>
        <begin position="2"/>
        <end position="368"/>
    </location>
</feature>
<dbReference type="GO" id="GO:0003973">
    <property type="term" value="F:(S)-2-hydroxy-acid oxidase activity"/>
    <property type="evidence" value="ECO:0007669"/>
    <property type="project" value="UniProtKB-EC"/>
</dbReference>
<keyword evidence="8" id="KW-1185">Reference proteome</keyword>
<reference evidence="8" key="1">
    <citation type="submission" date="2015-10" db="EMBL/GenBank/DDBJ databases">
        <title>Niche specialization of a soil ammonia-oxidizing archaeon, Candidatus Nitrosocosmicus oleophilus.</title>
        <authorList>
            <person name="Jung M.-Y."/>
            <person name="Rhee S.-K."/>
        </authorList>
    </citation>
    <scope>NUCLEOTIDE SEQUENCE [LARGE SCALE GENOMIC DNA]</scope>
    <source>
        <strain evidence="8">MY3</strain>
    </source>
</reference>
<dbReference type="Gene3D" id="3.50.50.60">
    <property type="entry name" value="FAD/NAD(P)-binding domain"/>
    <property type="match status" value="1"/>
</dbReference>
<evidence type="ECO:0000256" key="2">
    <source>
        <dbReference type="ARBA" id="ARBA00022630"/>
    </source>
</evidence>
<dbReference type="GO" id="GO:0047545">
    <property type="term" value="F:(S)-2-hydroxyglutarate dehydrogenase activity"/>
    <property type="evidence" value="ECO:0007669"/>
    <property type="project" value="TreeGrafter"/>
</dbReference>
<dbReference type="AlphaFoldDB" id="A0A654LUS0"/>
<protein>
    <submittedName>
        <fullName evidence="7">L-2-hydroxyglutarate oxidase LhgO</fullName>
        <ecNumber evidence="7">1.1.3.15</ecNumber>
    </submittedName>
</protein>
<dbReference type="EMBL" id="CP012850">
    <property type="protein sequence ID" value="ALI35168.1"/>
    <property type="molecule type" value="Genomic_DNA"/>
</dbReference>
<organism evidence="7 8">
    <name type="scientific">Candidatus Nitrosocosmicus oleophilus</name>
    <dbReference type="NCBI Taxonomy" id="1353260"/>
    <lineage>
        <taxon>Archaea</taxon>
        <taxon>Nitrososphaerota</taxon>
        <taxon>Nitrososphaeria</taxon>
        <taxon>Nitrososphaerales</taxon>
        <taxon>Nitrososphaeraceae</taxon>
        <taxon>Candidatus Nitrosocosmicus</taxon>
    </lineage>
</organism>
<name>A0A654LUS0_9ARCH</name>
<evidence type="ECO:0000256" key="1">
    <source>
        <dbReference type="ARBA" id="ARBA00001974"/>
    </source>
</evidence>
<evidence type="ECO:0000256" key="3">
    <source>
        <dbReference type="ARBA" id="ARBA00022827"/>
    </source>
</evidence>
<comment type="cofactor">
    <cofactor evidence="1">
        <name>FAD</name>
        <dbReference type="ChEBI" id="CHEBI:57692"/>
    </cofactor>
</comment>
<evidence type="ECO:0000256" key="4">
    <source>
        <dbReference type="ARBA" id="ARBA00023002"/>
    </source>
</evidence>